<organism evidence="5 6">
    <name type="scientific">candidate division KSB3 bacterium</name>
    <dbReference type="NCBI Taxonomy" id="2044937"/>
    <lineage>
        <taxon>Bacteria</taxon>
        <taxon>candidate division KSB3</taxon>
    </lineage>
</organism>
<sequence>MHHEEALKVLVGDLSEQGIDVETLKQRLKQQKIEQPSWGFGDSGTRFQIFRQQGIPRNLYEKLDDVAHVHKLTGISPSVAIHIPWDKTDDWSALKAYLDELGLKIGAVNPNLFQEQEYKLGSFGNEDPAIRQKALDHHFECIDIMNIVGSKYLSLWYADGTNFPGQGSFIRRKRYFEENLAQVYSKLADDQELLLEYKCFEPSFYHTDIPDWGTSFAICSKLGERAKVLVDLGHHLLGTNIEHIVAILIDEKRLGGFHFNNKKYADDDLTVGSINPYELYLIYVELVNAELQQGEAFRPAYMVDQCHNLKPKHEAMIQTLMTLQTAYAKALIVDRPALEQAQKEGNVLDAEQIIVKAFNTNVEPLLQQVRIEMGLDPDPLQAHRESGYFEKVAEARKEKLPGQTSGWG</sequence>
<evidence type="ECO:0000256" key="1">
    <source>
        <dbReference type="ARBA" id="ARBA00022723"/>
    </source>
</evidence>
<dbReference type="InterPro" id="IPR050337">
    <property type="entry name" value="L-rhamnose_isomerase"/>
</dbReference>
<dbReference type="InterPro" id="IPR013457">
    <property type="entry name" value="Rhamnose_iso-rel"/>
</dbReference>
<name>A0A2G6KF53_9BACT</name>
<dbReference type="InterPro" id="IPR013022">
    <property type="entry name" value="Xyl_isomerase-like_TIM-brl"/>
</dbReference>
<dbReference type="GO" id="GO:0019324">
    <property type="term" value="P:L-lyxose metabolic process"/>
    <property type="evidence" value="ECO:0007669"/>
    <property type="project" value="TreeGrafter"/>
</dbReference>
<keyword evidence="2" id="KW-0464">Manganese</keyword>
<dbReference type="InterPro" id="IPR036237">
    <property type="entry name" value="Xyl_isomerase-like_sf"/>
</dbReference>
<evidence type="ECO:0000313" key="6">
    <source>
        <dbReference type="Proteomes" id="UP000230821"/>
    </source>
</evidence>
<comment type="caution">
    <text evidence="5">The sequence shown here is derived from an EMBL/GenBank/DDBJ whole genome shotgun (WGS) entry which is preliminary data.</text>
</comment>
<dbReference type="Gene3D" id="3.20.20.150">
    <property type="entry name" value="Divalent-metal-dependent TIM barrel enzymes"/>
    <property type="match status" value="1"/>
</dbReference>
<feature type="domain" description="Xylose isomerase-like TIM barrel" evidence="4">
    <location>
        <begin position="83"/>
        <end position="266"/>
    </location>
</feature>
<evidence type="ECO:0000313" key="5">
    <source>
        <dbReference type="EMBL" id="PIE33582.1"/>
    </source>
</evidence>
<dbReference type="Proteomes" id="UP000230821">
    <property type="component" value="Unassembled WGS sequence"/>
</dbReference>
<dbReference type="GO" id="GO:0019301">
    <property type="term" value="P:rhamnose catabolic process"/>
    <property type="evidence" value="ECO:0007669"/>
    <property type="project" value="TreeGrafter"/>
</dbReference>
<evidence type="ECO:0000256" key="2">
    <source>
        <dbReference type="ARBA" id="ARBA00023211"/>
    </source>
</evidence>
<dbReference type="PANTHER" id="PTHR30268">
    <property type="entry name" value="L-RHAMNOSE ISOMERASE"/>
    <property type="match status" value="1"/>
</dbReference>
<dbReference type="GO" id="GO:0046872">
    <property type="term" value="F:metal ion binding"/>
    <property type="evidence" value="ECO:0007669"/>
    <property type="project" value="UniProtKB-KW"/>
</dbReference>
<proteinExistence type="predicted"/>
<keyword evidence="3 5" id="KW-0413">Isomerase</keyword>
<dbReference type="SUPFAM" id="SSF51658">
    <property type="entry name" value="Xylose isomerase-like"/>
    <property type="match status" value="1"/>
</dbReference>
<evidence type="ECO:0000259" key="4">
    <source>
        <dbReference type="Pfam" id="PF01261"/>
    </source>
</evidence>
<reference evidence="5 6" key="1">
    <citation type="submission" date="2017-10" db="EMBL/GenBank/DDBJ databases">
        <title>Novel microbial diversity and functional potential in the marine mammal oral microbiome.</title>
        <authorList>
            <person name="Dudek N.K."/>
            <person name="Sun C.L."/>
            <person name="Burstein D."/>
            <person name="Kantor R.S."/>
            <person name="Aliaga Goltsman D.S."/>
            <person name="Bik E.M."/>
            <person name="Thomas B.C."/>
            <person name="Banfield J.F."/>
            <person name="Relman D.A."/>
        </authorList>
    </citation>
    <scope>NUCLEOTIDE SEQUENCE [LARGE SCALE GENOMIC DNA]</scope>
    <source>
        <strain evidence="5">DOLJORAL78_47_16</strain>
    </source>
</reference>
<dbReference type="Pfam" id="PF01261">
    <property type="entry name" value="AP_endonuc_2"/>
    <property type="match status" value="1"/>
</dbReference>
<gene>
    <name evidence="5" type="primary">rhaI</name>
    <name evidence="5" type="ORF">CSA56_10710</name>
</gene>
<dbReference type="PANTHER" id="PTHR30268:SF0">
    <property type="entry name" value="L-RHAMNOSE ISOMERASE"/>
    <property type="match status" value="1"/>
</dbReference>
<accession>A0A2G6KF53</accession>
<dbReference type="NCBIfam" id="TIGR02635">
    <property type="entry name" value="RhaI_grampos"/>
    <property type="match status" value="1"/>
</dbReference>
<dbReference type="GO" id="GO:0008740">
    <property type="term" value="F:L-rhamnose isomerase activity"/>
    <property type="evidence" value="ECO:0007669"/>
    <property type="project" value="TreeGrafter"/>
</dbReference>
<dbReference type="EMBL" id="PDSK01000096">
    <property type="protein sequence ID" value="PIE33582.1"/>
    <property type="molecule type" value="Genomic_DNA"/>
</dbReference>
<keyword evidence="1" id="KW-0479">Metal-binding</keyword>
<evidence type="ECO:0000256" key="3">
    <source>
        <dbReference type="ARBA" id="ARBA00023235"/>
    </source>
</evidence>
<protein>
    <submittedName>
        <fullName evidence="5">L-rhamnose isomerase</fullName>
    </submittedName>
</protein>
<dbReference type="AlphaFoldDB" id="A0A2G6KF53"/>